<keyword evidence="11" id="KW-1185">Reference proteome</keyword>
<sequence length="314" mass="34200">MAMNQGNAQLEYQDIEPPFDWDHKKESDTLIVSLPGFKREQLRVQVTSTRLIRLSGERRIGDSNKIRKFYKELPIPSDTDTSSISAKFENGILYVKLPKLITSIDEPPVLPPTPAPAPSPAPTTAPTTSSVVRPQQQPQPQSKPEPPISHYEDQQKQRVVDKAPASASAPALTPALAPAPAPASAPVPTPIPQLEENKNNDDNIARKGGKDDKKGVIDEGTSSRVKEMQGRMGKSEGEGEGSKLGLGLEKRLSTVSRQGEEYRNAVYGLVEELKKQKKIANLVVVMFLVVLLVLYVNNAIKSSFGGAGPKIQEL</sequence>
<evidence type="ECO:0000256" key="1">
    <source>
        <dbReference type="ARBA" id="ARBA00004162"/>
    </source>
</evidence>
<dbReference type="GO" id="GO:0005886">
    <property type="term" value="C:plasma membrane"/>
    <property type="evidence" value="ECO:0007669"/>
    <property type="project" value="UniProtKB-SubCell"/>
</dbReference>
<comment type="similarity">
    <text evidence="4 5">Belongs to the small heat shock protein (HSP20) family.</text>
</comment>
<evidence type="ECO:0000256" key="7">
    <source>
        <dbReference type="SAM" id="Phobius"/>
    </source>
</evidence>
<dbReference type="Proteomes" id="UP000289738">
    <property type="component" value="Chromosome A07"/>
</dbReference>
<feature type="compositionally biased region" description="Basic and acidic residues" evidence="6">
    <location>
        <begin position="195"/>
        <end position="217"/>
    </location>
</feature>
<keyword evidence="7" id="KW-0812">Transmembrane</keyword>
<keyword evidence="7" id="KW-1133">Transmembrane helix</keyword>
<protein>
    <submittedName>
        <fullName evidence="10">Uncharacterized protein</fullName>
    </submittedName>
</protein>
<dbReference type="InterPro" id="IPR007052">
    <property type="entry name" value="CS_dom"/>
</dbReference>
<comment type="caution">
    <text evidence="10">The sequence shown here is derived from an EMBL/GenBank/DDBJ whole genome shotgun (WGS) entry which is preliminary data.</text>
</comment>
<name>A0A445C4J1_ARAHY</name>
<feature type="compositionally biased region" description="Pro residues" evidence="6">
    <location>
        <begin position="177"/>
        <end position="191"/>
    </location>
</feature>
<dbReference type="PROSITE" id="PS51203">
    <property type="entry name" value="CS"/>
    <property type="match status" value="1"/>
</dbReference>
<dbReference type="AlphaFoldDB" id="A0A445C4J1"/>
<evidence type="ECO:0000313" key="10">
    <source>
        <dbReference type="EMBL" id="RYR45801.1"/>
    </source>
</evidence>
<dbReference type="Gramene" id="arahy.Tifrunner.gnm2.ann2.Ah07g065100.1">
    <property type="protein sequence ID" value="arahy.Tifrunner.gnm2.ann2.Ah07g065100.1-CDS"/>
    <property type="gene ID" value="arahy.Tifrunner.gnm2.ann2.Ah07g065100"/>
</dbReference>
<dbReference type="InterPro" id="IPR008978">
    <property type="entry name" value="HSP20-like_chaperone"/>
</dbReference>
<evidence type="ECO:0000259" key="8">
    <source>
        <dbReference type="PROSITE" id="PS01031"/>
    </source>
</evidence>
<feature type="compositionally biased region" description="Low complexity" evidence="6">
    <location>
        <begin position="163"/>
        <end position="176"/>
    </location>
</feature>
<evidence type="ECO:0000313" key="11">
    <source>
        <dbReference type="Proteomes" id="UP000289738"/>
    </source>
</evidence>
<proteinExistence type="inferred from homology"/>
<dbReference type="Pfam" id="PF00011">
    <property type="entry name" value="HSP20"/>
    <property type="match status" value="1"/>
</dbReference>
<accession>A0A445C4J1</accession>
<evidence type="ECO:0000259" key="9">
    <source>
        <dbReference type="PROSITE" id="PS51203"/>
    </source>
</evidence>
<feature type="region of interest" description="Disordered" evidence="6">
    <location>
        <begin position="107"/>
        <end position="244"/>
    </location>
</feature>
<dbReference type="InterPro" id="IPR002068">
    <property type="entry name" value="A-crystallin/Hsp20_dom"/>
</dbReference>
<evidence type="ECO:0000256" key="4">
    <source>
        <dbReference type="PROSITE-ProRule" id="PRU00285"/>
    </source>
</evidence>
<feature type="domain" description="CS" evidence="9">
    <location>
        <begin position="14"/>
        <end position="111"/>
    </location>
</feature>
<dbReference type="EMBL" id="SDMP01000007">
    <property type="protein sequence ID" value="RYR45801.1"/>
    <property type="molecule type" value="Genomic_DNA"/>
</dbReference>
<dbReference type="PANTHER" id="PTHR43670:SF73">
    <property type="entry name" value="INACTIVE PROTEIN RESTRICTED TEV MOVEMENT 2-LIKE"/>
    <property type="match status" value="1"/>
</dbReference>
<dbReference type="PANTHER" id="PTHR43670">
    <property type="entry name" value="HEAT SHOCK PROTEIN 26"/>
    <property type="match status" value="1"/>
</dbReference>
<evidence type="ECO:0000256" key="3">
    <source>
        <dbReference type="ARBA" id="ARBA00022821"/>
    </source>
</evidence>
<dbReference type="GO" id="GO:0006952">
    <property type="term" value="P:defense response"/>
    <property type="evidence" value="ECO:0007669"/>
    <property type="project" value="UniProtKB-KW"/>
</dbReference>
<feature type="transmembrane region" description="Helical" evidence="7">
    <location>
        <begin position="279"/>
        <end position="296"/>
    </location>
</feature>
<dbReference type="GO" id="GO:0034605">
    <property type="term" value="P:cellular response to heat"/>
    <property type="evidence" value="ECO:0007669"/>
    <property type="project" value="TreeGrafter"/>
</dbReference>
<dbReference type="CDD" id="cd06464">
    <property type="entry name" value="ACD_sHsps-like"/>
    <property type="match status" value="1"/>
</dbReference>
<dbReference type="SUPFAM" id="SSF49764">
    <property type="entry name" value="HSP20-like chaperones"/>
    <property type="match status" value="1"/>
</dbReference>
<feature type="compositionally biased region" description="Low complexity" evidence="6">
    <location>
        <begin position="124"/>
        <end position="140"/>
    </location>
</feature>
<evidence type="ECO:0000256" key="5">
    <source>
        <dbReference type="RuleBase" id="RU003616"/>
    </source>
</evidence>
<keyword evidence="7" id="KW-0472">Membrane</keyword>
<dbReference type="SMR" id="A0A445C4J1"/>
<keyword evidence="3" id="KW-0611">Plant defense</keyword>
<comment type="subcellular location">
    <subcellularLocation>
        <location evidence="1">Cell membrane</location>
        <topology evidence="1">Single-pass membrane protein</topology>
    </subcellularLocation>
</comment>
<feature type="compositionally biased region" description="Pro residues" evidence="6">
    <location>
        <begin position="108"/>
        <end position="123"/>
    </location>
</feature>
<dbReference type="OrthoDB" id="1431247at2759"/>
<dbReference type="Gene3D" id="2.60.40.790">
    <property type="match status" value="1"/>
</dbReference>
<evidence type="ECO:0000256" key="2">
    <source>
        <dbReference type="ARBA" id="ARBA00022475"/>
    </source>
</evidence>
<evidence type="ECO:0000256" key="6">
    <source>
        <dbReference type="SAM" id="MobiDB-lite"/>
    </source>
</evidence>
<keyword evidence="2" id="KW-1003">Cell membrane</keyword>
<feature type="compositionally biased region" description="Basic and acidic residues" evidence="6">
    <location>
        <begin position="150"/>
        <end position="161"/>
    </location>
</feature>
<gene>
    <name evidence="10" type="ORF">Ahy_A07g031588</name>
</gene>
<feature type="compositionally biased region" description="Basic and acidic residues" evidence="6">
    <location>
        <begin position="224"/>
        <end position="241"/>
    </location>
</feature>
<feature type="domain" description="SHSP" evidence="8">
    <location>
        <begin position="10"/>
        <end position="116"/>
    </location>
</feature>
<reference evidence="10 11" key="1">
    <citation type="submission" date="2019-01" db="EMBL/GenBank/DDBJ databases">
        <title>Sequencing of cultivated peanut Arachis hypogaea provides insights into genome evolution and oil improvement.</title>
        <authorList>
            <person name="Chen X."/>
        </authorList>
    </citation>
    <scope>NUCLEOTIDE SEQUENCE [LARGE SCALE GENOMIC DNA]</scope>
    <source>
        <strain evidence="11">cv. Fuhuasheng</strain>
        <tissue evidence="10">Leaves</tissue>
    </source>
</reference>
<dbReference type="STRING" id="3818.A0A445C4J1"/>
<dbReference type="PROSITE" id="PS01031">
    <property type="entry name" value="SHSP"/>
    <property type="match status" value="1"/>
</dbReference>
<organism evidence="10 11">
    <name type="scientific">Arachis hypogaea</name>
    <name type="common">Peanut</name>
    <dbReference type="NCBI Taxonomy" id="3818"/>
    <lineage>
        <taxon>Eukaryota</taxon>
        <taxon>Viridiplantae</taxon>
        <taxon>Streptophyta</taxon>
        <taxon>Embryophyta</taxon>
        <taxon>Tracheophyta</taxon>
        <taxon>Spermatophyta</taxon>
        <taxon>Magnoliopsida</taxon>
        <taxon>eudicotyledons</taxon>
        <taxon>Gunneridae</taxon>
        <taxon>Pentapetalae</taxon>
        <taxon>rosids</taxon>
        <taxon>fabids</taxon>
        <taxon>Fabales</taxon>
        <taxon>Fabaceae</taxon>
        <taxon>Papilionoideae</taxon>
        <taxon>50 kb inversion clade</taxon>
        <taxon>dalbergioids sensu lato</taxon>
        <taxon>Dalbergieae</taxon>
        <taxon>Pterocarpus clade</taxon>
        <taxon>Arachis</taxon>
    </lineage>
</organism>